<dbReference type="GO" id="GO:0046872">
    <property type="term" value="F:metal ion binding"/>
    <property type="evidence" value="ECO:0007669"/>
    <property type="project" value="UniProtKB-KW"/>
</dbReference>
<dbReference type="GO" id="GO:0033389">
    <property type="term" value="P:putrescine biosynthetic process from arginine, via agmatine"/>
    <property type="evidence" value="ECO:0007669"/>
    <property type="project" value="TreeGrafter"/>
</dbReference>
<dbReference type="EMBL" id="FUEG01000004">
    <property type="protein sequence ID" value="SJL03863.1"/>
    <property type="molecule type" value="Genomic_DNA"/>
</dbReference>
<dbReference type="GO" id="GO:0008783">
    <property type="term" value="F:agmatinase activity"/>
    <property type="evidence" value="ECO:0007669"/>
    <property type="project" value="UniProtKB-EC"/>
</dbReference>
<evidence type="ECO:0000256" key="5">
    <source>
        <dbReference type="PROSITE-ProRule" id="PRU00742"/>
    </source>
</evidence>
<sequence>MSTNKNGIIAEYVQFPEAKLWSGFKFLCHCLINRQKVFALSSPQFLESACTSNMKYLFSSVYLATFLAVSGAEHDHDHHADQMPLDYVKYPLEPLYRTITADAIFSGITTFAKLPWVQCLTKEKGELFDIAFIGAPFDTGTSYRPGARFGPAGIRTGSRRLTLYGGYNVPLESNPFQSGLKIVDCGDIPVTPYDNKVAIKQIEEGHKALLHRETYSPLGNDSVTGQTLAPLSIDGKHHPRVITLGGDHTIVLPLLRSIYSAYGPISVIHFDSHLDTWKPSVFGGAPSDVAAINHGTYFYWASQEGLIKNGSSIASASCSHGAIRTTLSGLEDYDNDDDAGFKRIEAREIDVIGTDGIIKKIRETVGDAPVYLSIDIDSIDPAFAPATGTPETGGWSTREIRTILRGLDGLHLVGADIVEVAPAYDTNAELTTIAAADVLFEVLTVMAKTPLGKVQESHDVALTDESKTVALTVNSRNPSQYLRPSTLIPPQPGGQFKFTDIHETAEFQVKAAARPVIIL</sequence>
<protein>
    <recommendedName>
        <fullName evidence="4">agmatinase</fullName>
        <ecNumber evidence="4">3.5.3.11</ecNumber>
    </recommendedName>
</protein>
<accession>A0A284R5A1</accession>
<evidence type="ECO:0000313" key="7">
    <source>
        <dbReference type="EMBL" id="SJL03863.1"/>
    </source>
</evidence>
<dbReference type="PROSITE" id="PS01053">
    <property type="entry name" value="ARGINASE_1"/>
    <property type="match status" value="1"/>
</dbReference>
<dbReference type="AlphaFoldDB" id="A0A284R5A1"/>
<evidence type="ECO:0000256" key="3">
    <source>
        <dbReference type="ARBA" id="ARBA00050304"/>
    </source>
</evidence>
<evidence type="ECO:0000256" key="2">
    <source>
        <dbReference type="ARBA" id="ARBA00022801"/>
    </source>
</evidence>
<dbReference type="Gene3D" id="3.40.800.10">
    <property type="entry name" value="Ureohydrolase domain"/>
    <property type="match status" value="1"/>
</dbReference>
<name>A0A284R5A1_ARMOS</name>
<keyword evidence="2 6" id="KW-0378">Hydrolase</keyword>
<dbReference type="PROSITE" id="PS51409">
    <property type="entry name" value="ARGINASE_2"/>
    <property type="match status" value="1"/>
</dbReference>
<dbReference type="PANTHER" id="PTHR11358">
    <property type="entry name" value="ARGINASE/AGMATINASE"/>
    <property type="match status" value="1"/>
</dbReference>
<dbReference type="STRING" id="47428.A0A284R5A1"/>
<dbReference type="InterPro" id="IPR020855">
    <property type="entry name" value="Ureohydrolase_Mn_BS"/>
</dbReference>
<dbReference type="OrthoDB" id="288726at2759"/>
<dbReference type="Proteomes" id="UP000219338">
    <property type="component" value="Unassembled WGS sequence"/>
</dbReference>
<keyword evidence="1" id="KW-0479">Metal-binding</keyword>
<proteinExistence type="inferred from homology"/>
<dbReference type="EC" id="3.5.3.11" evidence="4"/>
<dbReference type="PRINTS" id="PR00116">
    <property type="entry name" value="ARGINASE"/>
</dbReference>
<dbReference type="PANTHER" id="PTHR11358:SF30">
    <property type="entry name" value="AGMATINASE 1-RELATED"/>
    <property type="match status" value="1"/>
</dbReference>
<gene>
    <name evidence="7" type="ORF">ARMOST_07220</name>
</gene>
<dbReference type="InterPro" id="IPR023696">
    <property type="entry name" value="Ureohydrolase_dom_sf"/>
</dbReference>
<dbReference type="GO" id="GO:0019627">
    <property type="term" value="P:urea metabolic process"/>
    <property type="evidence" value="ECO:0007669"/>
    <property type="project" value="UniProtKB-ARBA"/>
</dbReference>
<reference evidence="8" key="1">
    <citation type="journal article" date="2017" name="Nat. Ecol. Evol.">
        <title>Genome expansion and lineage-specific genetic innovations in the forest pathogenic fungi Armillaria.</title>
        <authorList>
            <person name="Sipos G."/>
            <person name="Prasanna A.N."/>
            <person name="Walter M.C."/>
            <person name="O'Connor E."/>
            <person name="Balint B."/>
            <person name="Krizsan K."/>
            <person name="Kiss B."/>
            <person name="Hess J."/>
            <person name="Varga T."/>
            <person name="Slot J."/>
            <person name="Riley R."/>
            <person name="Boka B."/>
            <person name="Rigling D."/>
            <person name="Barry K."/>
            <person name="Lee J."/>
            <person name="Mihaltcheva S."/>
            <person name="LaButti K."/>
            <person name="Lipzen A."/>
            <person name="Waldron R."/>
            <person name="Moloney N.M."/>
            <person name="Sperisen C."/>
            <person name="Kredics L."/>
            <person name="Vagvoelgyi C."/>
            <person name="Patrignani A."/>
            <person name="Fitzpatrick D."/>
            <person name="Nagy I."/>
            <person name="Doyle S."/>
            <person name="Anderson J.B."/>
            <person name="Grigoriev I.V."/>
            <person name="Gueldener U."/>
            <person name="Muensterkoetter M."/>
            <person name="Nagy L.G."/>
        </authorList>
    </citation>
    <scope>NUCLEOTIDE SEQUENCE [LARGE SCALE GENOMIC DNA]</scope>
    <source>
        <strain evidence="8">C18/9</strain>
    </source>
</reference>
<organism evidence="7 8">
    <name type="scientific">Armillaria ostoyae</name>
    <name type="common">Armillaria root rot fungus</name>
    <dbReference type="NCBI Taxonomy" id="47428"/>
    <lineage>
        <taxon>Eukaryota</taxon>
        <taxon>Fungi</taxon>
        <taxon>Dikarya</taxon>
        <taxon>Basidiomycota</taxon>
        <taxon>Agaricomycotina</taxon>
        <taxon>Agaricomycetes</taxon>
        <taxon>Agaricomycetidae</taxon>
        <taxon>Agaricales</taxon>
        <taxon>Marasmiineae</taxon>
        <taxon>Physalacriaceae</taxon>
        <taxon>Armillaria</taxon>
    </lineage>
</organism>
<dbReference type="SUPFAM" id="SSF52768">
    <property type="entry name" value="Arginase/deacetylase"/>
    <property type="match status" value="1"/>
</dbReference>
<comment type="catalytic activity">
    <reaction evidence="3">
        <text>agmatine + H2O = urea + putrescine</text>
        <dbReference type="Rhea" id="RHEA:13929"/>
        <dbReference type="ChEBI" id="CHEBI:15377"/>
        <dbReference type="ChEBI" id="CHEBI:16199"/>
        <dbReference type="ChEBI" id="CHEBI:58145"/>
        <dbReference type="ChEBI" id="CHEBI:326268"/>
        <dbReference type="EC" id="3.5.3.11"/>
    </reaction>
</comment>
<dbReference type="Pfam" id="PF00491">
    <property type="entry name" value="Arginase"/>
    <property type="match status" value="1"/>
</dbReference>
<dbReference type="CDD" id="cd11592">
    <property type="entry name" value="Agmatinase_PAH"/>
    <property type="match status" value="1"/>
</dbReference>
<evidence type="ECO:0000256" key="6">
    <source>
        <dbReference type="RuleBase" id="RU003684"/>
    </source>
</evidence>
<dbReference type="OMA" id="WEIDTIG"/>
<comment type="similarity">
    <text evidence="5 6">Belongs to the arginase family.</text>
</comment>
<keyword evidence="8" id="KW-1185">Reference proteome</keyword>
<evidence type="ECO:0000313" key="8">
    <source>
        <dbReference type="Proteomes" id="UP000219338"/>
    </source>
</evidence>
<dbReference type="FunFam" id="3.40.800.10:FF:000006">
    <property type="entry name" value="Agmatinase 1"/>
    <property type="match status" value="1"/>
</dbReference>
<evidence type="ECO:0000256" key="1">
    <source>
        <dbReference type="ARBA" id="ARBA00022723"/>
    </source>
</evidence>
<evidence type="ECO:0000256" key="4">
    <source>
        <dbReference type="ARBA" id="ARBA00066392"/>
    </source>
</evidence>
<dbReference type="InterPro" id="IPR006035">
    <property type="entry name" value="Ureohydrolase"/>
</dbReference>